<dbReference type="AlphaFoldDB" id="K1TWR6"/>
<organism evidence="1">
    <name type="scientific">human gut metagenome</name>
    <dbReference type="NCBI Taxonomy" id="408170"/>
    <lineage>
        <taxon>unclassified sequences</taxon>
        <taxon>metagenomes</taxon>
        <taxon>organismal metagenomes</taxon>
    </lineage>
</organism>
<accession>K1TWR6</accession>
<reference evidence="1" key="1">
    <citation type="journal article" date="2013" name="Environ. Microbiol.">
        <title>Microbiota from the distal guts of lean and obese adolescents exhibit partial functional redundancy besides clear differences in community structure.</title>
        <authorList>
            <person name="Ferrer M."/>
            <person name="Ruiz A."/>
            <person name="Lanza F."/>
            <person name="Haange S.B."/>
            <person name="Oberbach A."/>
            <person name="Till H."/>
            <person name="Bargiela R."/>
            <person name="Campoy C."/>
            <person name="Segura M.T."/>
            <person name="Richter M."/>
            <person name="von Bergen M."/>
            <person name="Seifert J."/>
            <person name="Suarez A."/>
        </authorList>
    </citation>
    <scope>NUCLEOTIDE SEQUENCE</scope>
</reference>
<comment type="caution">
    <text evidence="1">The sequence shown here is derived from an EMBL/GenBank/DDBJ whole genome shotgun (WGS) entry which is preliminary data.</text>
</comment>
<proteinExistence type="predicted"/>
<protein>
    <submittedName>
        <fullName evidence="1">Mobilization protein</fullName>
    </submittedName>
</protein>
<evidence type="ECO:0000313" key="1">
    <source>
        <dbReference type="EMBL" id="EKC74373.1"/>
    </source>
</evidence>
<gene>
    <name evidence="1" type="ORF">LEA_05760</name>
</gene>
<dbReference type="EMBL" id="AJWY01003757">
    <property type="protein sequence ID" value="EKC74373.1"/>
    <property type="molecule type" value="Genomic_DNA"/>
</dbReference>
<sequence>MQKIITTVGNVVSGSARAKETLEWLSGDIFGKVVQMKKGITIDRDKTSINLNENLDSLVPASKISDMASGWLCGQTARDFTVTKTGRKGSMDIQKAEEFKTTKFFCKTNFDMEEIKKEEASYDNYPLPKFYKFGTSDAKERTLYKNFNRIDKEVN</sequence>
<name>K1TWR6_9ZZZZ</name>
<feature type="non-terminal residue" evidence="1">
    <location>
        <position position="155"/>
    </location>
</feature>